<gene>
    <name evidence="1" type="ORF">KI387_028636</name>
</gene>
<dbReference type="AlphaFoldDB" id="A0AA38CJ21"/>
<proteinExistence type="predicted"/>
<feature type="non-terminal residue" evidence="1">
    <location>
        <position position="87"/>
    </location>
</feature>
<organism evidence="1 2">
    <name type="scientific">Taxus chinensis</name>
    <name type="common">Chinese yew</name>
    <name type="synonym">Taxus wallichiana var. chinensis</name>
    <dbReference type="NCBI Taxonomy" id="29808"/>
    <lineage>
        <taxon>Eukaryota</taxon>
        <taxon>Viridiplantae</taxon>
        <taxon>Streptophyta</taxon>
        <taxon>Embryophyta</taxon>
        <taxon>Tracheophyta</taxon>
        <taxon>Spermatophyta</taxon>
        <taxon>Pinopsida</taxon>
        <taxon>Pinidae</taxon>
        <taxon>Conifers II</taxon>
        <taxon>Cupressales</taxon>
        <taxon>Taxaceae</taxon>
        <taxon>Taxus</taxon>
    </lineage>
</organism>
<accession>A0AA38CJ21</accession>
<protein>
    <submittedName>
        <fullName evidence="1">Uncharacterized protein</fullName>
    </submittedName>
</protein>
<reference evidence="1 2" key="1">
    <citation type="journal article" date="2021" name="Nat. Plants">
        <title>The Taxus genome provides insights into paclitaxel biosynthesis.</title>
        <authorList>
            <person name="Xiong X."/>
            <person name="Gou J."/>
            <person name="Liao Q."/>
            <person name="Li Y."/>
            <person name="Zhou Q."/>
            <person name="Bi G."/>
            <person name="Li C."/>
            <person name="Du R."/>
            <person name="Wang X."/>
            <person name="Sun T."/>
            <person name="Guo L."/>
            <person name="Liang H."/>
            <person name="Lu P."/>
            <person name="Wu Y."/>
            <person name="Zhang Z."/>
            <person name="Ro D.K."/>
            <person name="Shang Y."/>
            <person name="Huang S."/>
            <person name="Yan J."/>
        </authorList>
    </citation>
    <scope>NUCLEOTIDE SEQUENCE [LARGE SCALE GENOMIC DNA]</scope>
    <source>
        <strain evidence="1">Ta-2019</strain>
    </source>
</reference>
<evidence type="ECO:0000313" key="2">
    <source>
        <dbReference type="Proteomes" id="UP000824469"/>
    </source>
</evidence>
<keyword evidence="2" id="KW-1185">Reference proteome</keyword>
<name>A0AA38CJ21_TAXCH</name>
<feature type="non-terminal residue" evidence="1">
    <location>
        <position position="1"/>
    </location>
</feature>
<sequence>VDHPLQKLELFCSCFLQLILHYDVRSNICKMTPQISSSMLTKKGERPSSFSDHFPFSSSLMTDNQLLCFHANQNKKLQFMGIMRTSH</sequence>
<dbReference type="Proteomes" id="UP000824469">
    <property type="component" value="Unassembled WGS sequence"/>
</dbReference>
<evidence type="ECO:0000313" key="1">
    <source>
        <dbReference type="EMBL" id="KAH9296954.1"/>
    </source>
</evidence>
<comment type="caution">
    <text evidence="1">The sequence shown here is derived from an EMBL/GenBank/DDBJ whole genome shotgun (WGS) entry which is preliminary data.</text>
</comment>
<dbReference type="EMBL" id="JAHRHJ020000010">
    <property type="protein sequence ID" value="KAH9296954.1"/>
    <property type="molecule type" value="Genomic_DNA"/>
</dbReference>